<feature type="compositionally biased region" description="Low complexity" evidence="1">
    <location>
        <begin position="133"/>
        <end position="153"/>
    </location>
</feature>
<protein>
    <submittedName>
        <fullName evidence="3">Uncharacterized protein</fullName>
    </submittedName>
</protein>
<evidence type="ECO:0000256" key="1">
    <source>
        <dbReference type="SAM" id="MobiDB-lite"/>
    </source>
</evidence>
<gene>
    <name evidence="3" type="ORF">G0Q06_08565</name>
</gene>
<keyword evidence="4" id="KW-1185">Reference proteome</keyword>
<reference evidence="3 4" key="1">
    <citation type="submission" date="2020-02" db="EMBL/GenBank/DDBJ databases">
        <title>Albibacoteraceae fam. nov., the first described family within the subdivision 4 Verrucomicrobia.</title>
        <authorList>
            <person name="Xi F."/>
        </authorList>
    </citation>
    <scope>NUCLEOTIDE SEQUENCE [LARGE SCALE GENOMIC DNA]</scope>
    <source>
        <strain evidence="3 4">CK1056</strain>
    </source>
</reference>
<feature type="chain" id="PRO_5025384859" evidence="2">
    <location>
        <begin position="23"/>
        <end position="184"/>
    </location>
</feature>
<evidence type="ECO:0000313" key="3">
    <source>
        <dbReference type="EMBL" id="NDV62500.1"/>
    </source>
</evidence>
<keyword evidence="2" id="KW-0732">Signal</keyword>
<feature type="compositionally biased region" description="Basic residues" evidence="1">
    <location>
        <begin position="175"/>
        <end position="184"/>
    </location>
</feature>
<name>A0A6B2M4D3_9BACT</name>
<feature type="compositionally biased region" description="Low complexity" evidence="1">
    <location>
        <begin position="161"/>
        <end position="174"/>
    </location>
</feature>
<proteinExistence type="predicted"/>
<dbReference type="EMBL" id="JAAGNX010000002">
    <property type="protein sequence ID" value="NDV62500.1"/>
    <property type="molecule type" value="Genomic_DNA"/>
</dbReference>
<evidence type="ECO:0000313" key="4">
    <source>
        <dbReference type="Proteomes" id="UP000478417"/>
    </source>
</evidence>
<comment type="caution">
    <text evidence="3">The sequence shown here is derived from an EMBL/GenBank/DDBJ whole genome shotgun (WGS) entry which is preliminary data.</text>
</comment>
<evidence type="ECO:0000256" key="2">
    <source>
        <dbReference type="SAM" id="SignalP"/>
    </source>
</evidence>
<feature type="signal peptide" evidence="2">
    <location>
        <begin position="1"/>
        <end position="22"/>
    </location>
</feature>
<dbReference type="Proteomes" id="UP000478417">
    <property type="component" value="Unassembled WGS sequence"/>
</dbReference>
<dbReference type="RefSeq" id="WP_163964457.1">
    <property type="nucleotide sequence ID" value="NZ_JAAGNX010000002.1"/>
</dbReference>
<accession>A0A6B2M4D3</accession>
<feature type="region of interest" description="Disordered" evidence="1">
    <location>
        <begin position="133"/>
        <end position="184"/>
    </location>
</feature>
<sequence>MRFQFPVGFTLMTLLLSIPVMAETENTLSLVSNSPFLPPGFQPPGTPGQPATPPATSNQYEFRGVYQLSGTYYYNLYDVRERKGSWVTKQDANEKDMRILSFDRESNELAIDVAGKTLSLALVETSDRTLPVQTAQATAQPAAKAATTPTTKQPVRRRVIRPTSRASRSSSPNTARRRVIRPPQ</sequence>
<dbReference type="AlphaFoldDB" id="A0A6B2M4D3"/>
<organism evidence="3 4">
    <name type="scientific">Oceanipulchritudo coccoides</name>
    <dbReference type="NCBI Taxonomy" id="2706888"/>
    <lineage>
        <taxon>Bacteria</taxon>
        <taxon>Pseudomonadati</taxon>
        <taxon>Verrucomicrobiota</taxon>
        <taxon>Opitutia</taxon>
        <taxon>Puniceicoccales</taxon>
        <taxon>Oceanipulchritudinaceae</taxon>
        <taxon>Oceanipulchritudo</taxon>
    </lineage>
</organism>